<dbReference type="NCBIfam" id="TIGR00594">
    <property type="entry name" value="polc"/>
    <property type="match status" value="1"/>
</dbReference>
<evidence type="ECO:0000259" key="9">
    <source>
        <dbReference type="SMART" id="SM00481"/>
    </source>
</evidence>
<dbReference type="SUPFAM" id="SSF89550">
    <property type="entry name" value="PHP domain-like"/>
    <property type="match status" value="1"/>
</dbReference>
<dbReference type="InterPro" id="IPR040982">
    <property type="entry name" value="DNA_pol3_finger"/>
</dbReference>
<dbReference type="Pfam" id="PF02811">
    <property type="entry name" value="PHP"/>
    <property type="match status" value="1"/>
</dbReference>
<dbReference type="PANTHER" id="PTHR32294:SF0">
    <property type="entry name" value="DNA POLYMERASE III SUBUNIT ALPHA"/>
    <property type="match status" value="1"/>
</dbReference>
<dbReference type="AlphaFoldDB" id="A0A6N4QYC4"/>
<keyword evidence="6" id="KW-0235">DNA replication</keyword>
<evidence type="ECO:0000256" key="5">
    <source>
        <dbReference type="ARBA" id="ARBA00022695"/>
    </source>
</evidence>
<dbReference type="Pfam" id="PF07733">
    <property type="entry name" value="DNA_pol3_alpha"/>
    <property type="match status" value="1"/>
</dbReference>
<dbReference type="SMART" id="SM00481">
    <property type="entry name" value="POLIIIAc"/>
    <property type="match status" value="1"/>
</dbReference>
<dbReference type="GO" id="GO:0003887">
    <property type="term" value="F:DNA-directed DNA polymerase activity"/>
    <property type="evidence" value="ECO:0007669"/>
    <property type="project" value="UniProtKB-KW"/>
</dbReference>
<evidence type="ECO:0000256" key="2">
    <source>
        <dbReference type="ARBA" id="ARBA00012417"/>
    </source>
</evidence>
<feature type="domain" description="Polymerase/histidinol phosphatase N-terminal" evidence="9">
    <location>
        <begin position="11"/>
        <end position="78"/>
    </location>
</feature>
<reference evidence="10 11" key="1">
    <citation type="journal article" date="2017" name="Nat. Commun.">
        <title>In situ click chemistry generation of cyclooxygenase-2 inhibitors.</title>
        <authorList>
            <person name="Bhardwaj A."/>
            <person name="Kaur J."/>
            <person name="Wuest M."/>
            <person name="Wuest F."/>
        </authorList>
    </citation>
    <scope>NUCLEOTIDE SEQUENCE [LARGE SCALE GENOMIC DNA]</scope>
    <source>
        <strain evidence="10">S2_018_000_R2_106</strain>
    </source>
</reference>
<dbReference type="Pfam" id="PF01336">
    <property type="entry name" value="tRNA_anti-codon"/>
    <property type="match status" value="1"/>
</dbReference>
<dbReference type="GO" id="GO:0008408">
    <property type="term" value="F:3'-5' exonuclease activity"/>
    <property type="evidence" value="ECO:0007669"/>
    <property type="project" value="InterPro"/>
</dbReference>
<comment type="subcellular location">
    <subcellularLocation>
        <location evidence="1">Cytoplasm</location>
    </subcellularLocation>
</comment>
<protein>
    <recommendedName>
        <fullName evidence="3">DNA polymerase III subunit alpha</fullName>
        <ecNumber evidence="2">2.7.7.7</ecNumber>
    </recommendedName>
</protein>
<evidence type="ECO:0000256" key="7">
    <source>
        <dbReference type="ARBA" id="ARBA00022932"/>
    </source>
</evidence>
<dbReference type="InterPro" id="IPR004365">
    <property type="entry name" value="NA-bd_OB_tRNA"/>
</dbReference>
<dbReference type="InterPro" id="IPR041931">
    <property type="entry name" value="DNA_pol3_alpha_thumb_dom"/>
</dbReference>
<dbReference type="EMBL" id="VAFM01000002">
    <property type="protein sequence ID" value="TKW60465.1"/>
    <property type="molecule type" value="Genomic_DNA"/>
</dbReference>
<dbReference type="Gene3D" id="1.10.10.1600">
    <property type="entry name" value="Bacterial DNA polymerase III alpha subunit, thumb domain"/>
    <property type="match status" value="1"/>
</dbReference>
<dbReference type="Gene3D" id="3.20.20.140">
    <property type="entry name" value="Metal-dependent hydrolases"/>
    <property type="match status" value="1"/>
</dbReference>
<accession>A0A6N4QYC4</accession>
<evidence type="ECO:0000256" key="1">
    <source>
        <dbReference type="ARBA" id="ARBA00004496"/>
    </source>
</evidence>
<dbReference type="InterPro" id="IPR003141">
    <property type="entry name" value="Pol/His_phosphatase_N"/>
</dbReference>
<evidence type="ECO:0000256" key="4">
    <source>
        <dbReference type="ARBA" id="ARBA00022679"/>
    </source>
</evidence>
<dbReference type="InterPro" id="IPR029460">
    <property type="entry name" value="DNAPol_HHH"/>
</dbReference>
<proteinExistence type="predicted"/>
<dbReference type="Pfam" id="PF14579">
    <property type="entry name" value="HHH_6"/>
    <property type="match status" value="1"/>
</dbReference>
<dbReference type="Pfam" id="PF17657">
    <property type="entry name" value="DNA_pol3_finger"/>
    <property type="match status" value="1"/>
</dbReference>
<keyword evidence="4 10" id="KW-0808">Transferase</keyword>
<organism evidence="10 11">
    <name type="scientific">Blastochloris viridis</name>
    <name type="common">Rhodopseudomonas viridis</name>
    <dbReference type="NCBI Taxonomy" id="1079"/>
    <lineage>
        <taxon>Bacteria</taxon>
        <taxon>Pseudomonadati</taxon>
        <taxon>Pseudomonadota</taxon>
        <taxon>Alphaproteobacteria</taxon>
        <taxon>Hyphomicrobiales</taxon>
        <taxon>Blastochloridaceae</taxon>
        <taxon>Blastochloris</taxon>
    </lineage>
</organism>
<comment type="caution">
    <text evidence="10">The sequence shown here is derived from an EMBL/GenBank/DDBJ whole genome shotgun (WGS) entry which is preliminary data.</text>
</comment>
<evidence type="ECO:0000313" key="11">
    <source>
        <dbReference type="Proteomes" id="UP000320948"/>
    </source>
</evidence>
<comment type="catalytic activity">
    <reaction evidence="8">
        <text>DNA(n) + a 2'-deoxyribonucleoside 5'-triphosphate = DNA(n+1) + diphosphate</text>
        <dbReference type="Rhea" id="RHEA:22508"/>
        <dbReference type="Rhea" id="RHEA-COMP:17339"/>
        <dbReference type="Rhea" id="RHEA-COMP:17340"/>
        <dbReference type="ChEBI" id="CHEBI:33019"/>
        <dbReference type="ChEBI" id="CHEBI:61560"/>
        <dbReference type="ChEBI" id="CHEBI:173112"/>
        <dbReference type="EC" id="2.7.7.7"/>
    </reaction>
</comment>
<dbReference type="InterPro" id="IPR004805">
    <property type="entry name" value="DnaE2/DnaE/PolC"/>
</dbReference>
<gene>
    <name evidence="10" type="primary">dnaE</name>
    <name evidence="10" type="ORF">DI628_06065</name>
</gene>
<dbReference type="InterPro" id="IPR016195">
    <property type="entry name" value="Pol/histidinol_Pase-like"/>
</dbReference>
<keyword evidence="7" id="KW-0239">DNA-directed DNA polymerase</keyword>
<dbReference type="CDD" id="cd04485">
    <property type="entry name" value="DnaE_OBF"/>
    <property type="match status" value="1"/>
</dbReference>
<evidence type="ECO:0000256" key="8">
    <source>
        <dbReference type="ARBA" id="ARBA00049244"/>
    </source>
</evidence>
<dbReference type="GO" id="GO:0003676">
    <property type="term" value="F:nucleic acid binding"/>
    <property type="evidence" value="ECO:0007669"/>
    <property type="project" value="InterPro"/>
</dbReference>
<dbReference type="PANTHER" id="PTHR32294">
    <property type="entry name" value="DNA POLYMERASE III SUBUNIT ALPHA"/>
    <property type="match status" value="1"/>
</dbReference>
<dbReference type="GO" id="GO:0006260">
    <property type="term" value="P:DNA replication"/>
    <property type="evidence" value="ECO:0007669"/>
    <property type="project" value="UniProtKB-KW"/>
</dbReference>
<dbReference type="NCBIfam" id="NF004226">
    <property type="entry name" value="PRK05673.1"/>
    <property type="match status" value="1"/>
</dbReference>
<keyword evidence="5 10" id="KW-0548">Nucleotidyltransferase</keyword>
<dbReference type="InterPro" id="IPR004013">
    <property type="entry name" value="PHP_dom"/>
</dbReference>
<evidence type="ECO:0000256" key="6">
    <source>
        <dbReference type="ARBA" id="ARBA00022705"/>
    </source>
</evidence>
<dbReference type="EC" id="2.7.7.7" evidence="2"/>
<dbReference type="InterPro" id="IPR011708">
    <property type="entry name" value="DNA_pol3_alpha_NTPase_dom"/>
</dbReference>
<dbReference type="Gene3D" id="1.10.150.870">
    <property type="match status" value="1"/>
</dbReference>
<evidence type="ECO:0000313" key="10">
    <source>
        <dbReference type="EMBL" id="TKW60465.1"/>
    </source>
</evidence>
<evidence type="ECO:0000256" key="3">
    <source>
        <dbReference type="ARBA" id="ARBA00019114"/>
    </source>
</evidence>
<dbReference type="Proteomes" id="UP000320948">
    <property type="component" value="Unassembled WGS sequence"/>
</dbReference>
<dbReference type="GO" id="GO:0005737">
    <property type="term" value="C:cytoplasm"/>
    <property type="evidence" value="ECO:0007669"/>
    <property type="project" value="UniProtKB-SubCell"/>
</dbReference>
<name>A0A6N4QYC4_BLAVI</name>
<sequence>MVRSMGAPRFVHLTVKSSYSLLEGMVPIKKMAKALDKAGFPAVGITDLENLFGLVEASKYIAGAGVQPIMGCELPVILEEPISAIQTKEHIAYLPLLVMNQQGWKHLAKLVSESQFRKLDKGDAGIALEKVLELNGDLICLSGHFGRGVVPMAMKLGQQDEVITKLKQAFGDRFYMQLERHEWPGQKGIDEKQTEISLRELAAKYDVPLVATNDCRFVKAGDLDAFEVLIGIGDSCTMDDPNRRRFTPNHHIRSEENMLAAFADLPEACANTVAIAQKCAFLLEAVSVKKMFMPVWEFSGDKPVKDVLRDESFAGLYQRLEDYVYPFCDGDEAKAAAKARYEKQLEYELDIIIGMGFDGYFLITSDFIRWSKENGIPVGPGRGSGAGSLVAWSLQITDLDPIRWELYFERFLNPERVSLPDFDVDFCQDRREEVIAYVRRRYGEHRVANIITFGTLKAKACLRDVGRVLGMPYGFVGQVAAFIPEGANPPPIQEVLDTDERLKERYEQEDDVRRLVDTALQLEGCYRHASTHAAGVIICDRRVDEVCGVYIDPRAPMPVTQFSMGDAEYAGLVKFDFLGLKTLSTIRMAENAVKATYKPDFDIMKADLSDAKTYEMLKHGHTIGVFQIEGGGITELTKKMQADDMEALSAILALYRPGPLGTGMVDDYVNRKLGRAEAEYPHEILKPALEVTYGVPVYQEQIMQMARDMAGYTLGGADMLRRAMGKKKPEEMAKERAKFVKGAHDLHGIDEQTANMIFDLMDKFSGYGFNKAHTIAYALISFQTAYLKANYPHEFMAATMTYDRGNHDKLLRYKLELQKQDSRLLAPDVNFSEVMFAVEKADDGVMCVRHALAALKGAGEEAMRALVTERKKGGKFTSIWNFMERLEPSIINKRQLEVLIKAGALDGLDKRRDWLFTNMETLLAYSAACHDARVSGQGSLFGGGDAIAVDAAAYMAGCKPAETWDYLTKLQYEAEAVGFYVSSHPLDAFADELAKISSLKHASEIEQFAADGGGACRVAGLIQGIREVKTKKGDRMGVVTLSDTTGQVEVAFFPESYAACQQILEGTDPLVLSIKVQQDGERLRINADKVQTLSEVLGNRAELVLHVPDTHTLAQVKGVLDKAGQGQTVVRMIVPSVRGNAQLKLPRGFAVNPMMLAHFKGLGVLE</sequence>